<keyword evidence="2" id="KW-1133">Transmembrane helix</keyword>
<dbReference type="STRING" id="34690.A0A182TZP2"/>
<evidence type="ECO:0000256" key="2">
    <source>
        <dbReference type="SAM" id="Phobius"/>
    </source>
</evidence>
<dbReference type="Proteomes" id="UP000075902">
    <property type="component" value="Unassembled WGS sequence"/>
</dbReference>
<name>A0A182TZP2_9DIPT</name>
<dbReference type="AlphaFoldDB" id="A0A182TZP2"/>
<evidence type="ECO:0000256" key="1">
    <source>
        <dbReference type="SAM" id="MobiDB-lite"/>
    </source>
</evidence>
<proteinExistence type="predicted"/>
<sequence length="216" mass="22720">MDPIFFSPSNGVPSESKLATYMVTPQSPEFIPNNRLSTSSSPNFYSSYSILSSSNGSAGSNGSTAAAAAQPPSQQATVVPAAVLSSVVKSGGVVTNGGYVGPGGGGPVPGNILAGALSSTSAFAVTPIKGRNMLRNESPQSTNTSPRITPQPSPPPITTNIHQVNYHYSTFAFAVLLFFFLLWPSFFLNPFAKNFVNRKLDLMFRVLACYLKSCAL</sequence>
<evidence type="ECO:0000313" key="4">
    <source>
        <dbReference type="Proteomes" id="UP000075902"/>
    </source>
</evidence>
<reference evidence="4" key="1">
    <citation type="submission" date="2014-01" db="EMBL/GenBank/DDBJ databases">
        <title>The Genome Sequence of Anopheles melas CM1001059_A (V2).</title>
        <authorList>
            <consortium name="The Broad Institute Genomics Platform"/>
            <person name="Neafsey D.E."/>
            <person name="Besansky N."/>
            <person name="Howell P."/>
            <person name="Walton C."/>
            <person name="Young S.K."/>
            <person name="Zeng Q."/>
            <person name="Gargeya S."/>
            <person name="Fitzgerald M."/>
            <person name="Haas B."/>
            <person name="Abouelleil A."/>
            <person name="Allen A.W."/>
            <person name="Alvarado L."/>
            <person name="Arachchi H.M."/>
            <person name="Berlin A.M."/>
            <person name="Chapman S.B."/>
            <person name="Gainer-Dewar J."/>
            <person name="Goldberg J."/>
            <person name="Griggs A."/>
            <person name="Gujja S."/>
            <person name="Hansen M."/>
            <person name="Howarth C."/>
            <person name="Imamovic A."/>
            <person name="Ireland A."/>
            <person name="Larimer J."/>
            <person name="McCowan C."/>
            <person name="Murphy C."/>
            <person name="Pearson M."/>
            <person name="Poon T.W."/>
            <person name="Priest M."/>
            <person name="Roberts A."/>
            <person name="Saif S."/>
            <person name="Shea T."/>
            <person name="Sisk P."/>
            <person name="Sykes S."/>
            <person name="Wortman J."/>
            <person name="Nusbaum C."/>
            <person name="Birren B."/>
        </authorList>
    </citation>
    <scope>NUCLEOTIDE SEQUENCE [LARGE SCALE GENOMIC DNA]</scope>
    <source>
        <strain evidence="4">CM1001059</strain>
    </source>
</reference>
<reference evidence="3" key="2">
    <citation type="submission" date="2020-05" db="UniProtKB">
        <authorList>
            <consortium name="EnsemblMetazoa"/>
        </authorList>
    </citation>
    <scope>IDENTIFICATION</scope>
    <source>
        <strain evidence="3">CM1001059</strain>
    </source>
</reference>
<protein>
    <submittedName>
        <fullName evidence="3">Uncharacterized protein</fullName>
    </submittedName>
</protein>
<feature type="transmembrane region" description="Helical" evidence="2">
    <location>
        <begin position="166"/>
        <end position="188"/>
    </location>
</feature>
<feature type="region of interest" description="Disordered" evidence="1">
    <location>
        <begin position="133"/>
        <end position="156"/>
    </location>
</feature>
<keyword evidence="2" id="KW-0812">Transmembrane</keyword>
<organism evidence="3 4">
    <name type="scientific">Anopheles melas</name>
    <dbReference type="NCBI Taxonomy" id="34690"/>
    <lineage>
        <taxon>Eukaryota</taxon>
        <taxon>Metazoa</taxon>
        <taxon>Ecdysozoa</taxon>
        <taxon>Arthropoda</taxon>
        <taxon>Hexapoda</taxon>
        <taxon>Insecta</taxon>
        <taxon>Pterygota</taxon>
        <taxon>Neoptera</taxon>
        <taxon>Endopterygota</taxon>
        <taxon>Diptera</taxon>
        <taxon>Nematocera</taxon>
        <taxon>Culicoidea</taxon>
        <taxon>Culicidae</taxon>
        <taxon>Anophelinae</taxon>
        <taxon>Anopheles</taxon>
    </lineage>
</organism>
<evidence type="ECO:0000313" key="3">
    <source>
        <dbReference type="EnsemblMetazoa" id="AMEC011274-PA"/>
    </source>
</evidence>
<dbReference type="EnsemblMetazoa" id="AMEC011274-RA">
    <property type="protein sequence ID" value="AMEC011274-PA"/>
    <property type="gene ID" value="AMEC011274"/>
</dbReference>
<dbReference type="VEuPathDB" id="VectorBase:AMEC011274"/>
<accession>A0A182TZP2</accession>
<keyword evidence="2" id="KW-0472">Membrane</keyword>
<keyword evidence="4" id="KW-1185">Reference proteome</keyword>